<dbReference type="AlphaFoldDB" id="A0A1H4WY57"/>
<proteinExistence type="predicted"/>
<gene>
    <name evidence="1" type="ORF">SAMN04489745_3617</name>
</gene>
<feature type="non-terminal residue" evidence="1">
    <location>
        <position position="1"/>
    </location>
</feature>
<dbReference type="EMBL" id="FNSN01000007">
    <property type="protein sequence ID" value="SEC98233.1"/>
    <property type="molecule type" value="Genomic_DNA"/>
</dbReference>
<keyword evidence="2" id="KW-1185">Reference proteome</keyword>
<protein>
    <submittedName>
        <fullName evidence="1">Uncharacterized protein</fullName>
    </submittedName>
</protein>
<name>A0A1H4WY57_9MICC</name>
<dbReference type="Proteomes" id="UP000182652">
    <property type="component" value="Unassembled WGS sequence"/>
</dbReference>
<evidence type="ECO:0000313" key="2">
    <source>
        <dbReference type="Proteomes" id="UP000182652"/>
    </source>
</evidence>
<organism evidence="1 2">
    <name type="scientific">Arthrobacter woluwensis</name>
    <dbReference type="NCBI Taxonomy" id="156980"/>
    <lineage>
        <taxon>Bacteria</taxon>
        <taxon>Bacillati</taxon>
        <taxon>Actinomycetota</taxon>
        <taxon>Actinomycetes</taxon>
        <taxon>Micrococcales</taxon>
        <taxon>Micrococcaceae</taxon>
        <taxon>Arthrobacter</taxon>
    </lineage>
</organism>
<evidence type="ECO:0000313" key="1">
    <source>
        <dbReference type="EMBL" id="SEC98233.1"/>
    </source>
</evidence>
<sequence length="29" mass="3037">APVFAVRAPIAAPKVIKGAETDQRLKMTG</sequence>
<accession>A0A1H4WY57</accession>
<reference evidence="1 2" key="1">
    <citation type="submission" date="2016-10" db="EMBL/GenBank/DDBJ databases">
        <authorList>
            <person name="de Groot N.N."/>
        </authorList>
    </citation>
    <scope>NUCLEOTIDE SEQUENCE [LARGE SCALE GENOMIC DNA]</scope>
    <source>
        <strain evidence="1 2">DSM 10495</strain>
    </source>
</reference>